<dbReference type="Proteomes" id="UP000597507">
    <property type="component" value="Unassembled WGS sequence"/>
</dbReference>
<protein>
    <submittedName>
        <fullName evidence="1">Uncharacterized protein</fullName>
    </submittedName>
</protein>
<gene>
    <name evidence="1" type="ORF">GCM10010964_25130</name>
</gene>
<dbReference type="InterPro" id="IPR021513">
    <property type="entry name" value="Phage_RSL1_Orf186"/>
</dbReference>
<evidence type="ECO:0000313" key="1">
    <source>
        <dbReference type="EMBL" id="GGG36192.1"/>
    </source>
</evidence>
<name>A0A8J3ECK5_9PROT</name>
<dbReference type="AlphaFoldDB" id="A0A8J3ECK5"/>
<proteinExistence type="predicted"/>
<reference evidence="1 2" key="1">
    <citation type="journal article" date="2014" name="Int. J. Syst. Evol. Microbiol.">
        <title>Complete genome sequence of Corynebacterium casei LMG S-19264T (=DSM 44701T), isolated from a smear-ripened cheese.</title>
        <authorList>
            <consortium name="US DOE Joint Genome Institute (JGI-PGF)"/>
            <person name="Walter F."/>
            <person name="Albersmeier A."/>
            <person name="Kalinowski J."/>
            <person name="Ruckert C."/>
        </authorList>
    </citation>
    <scope>NUCLEOTIDE SEQUENCE [LARGE SCALE GENOMIC DNA]</scope>
    <source>
        <strain evidence="1 2">CGMCC 1.16330</strain>
    </source>
</reference>
<evidence type="ECO:0000313" key="2">
    <source>
        <dbReference type="Proteomes" id="UP000597507"/>
    </source>
</evidence>
<sequence>MARHATTTPRRWSREVATASTFPPEGLFTLDARTIAETMARPEVSPGGLGPAIRMVTFFINRAGRALAEDRRAELEAAKRLLRERKAAAPVVPPAQRAPGRYRHRALGPVTVEKRGRTWWMVHRPGHPPIALGPDGWRYLEPDRGGR</sequence>
<dbReference type="Pfam" id="PF11373">
    <property type="entry name" value="DUF3175"/>
    <property type="match status" value="1"/>
</dbReference>
<comment type="caution">
    <text evidence="1">The sequence shown here is derived from an EMBL/GenBank/DDBJ whole genome shotgun (WGS) entry which is preliminary data.</text>
</comment>
<organism evidence="1 2">
    <name type="scientific">Caldovatus sediminis</name>
    <dbReference type="NCBI Taxonomy" id="2041189"/>
    <lineage>
        <taxon>Bacteria</taxon>
        <taxon>Pseudomonadati</taxon>
        <taxon>Pseudomonadota</taxon>
        <taxon>Alphaproteobacteria</taxon>
        <taxon>Acetobacterales</taxon>
        <taxon>Roseomonadaceae</taxon>
        <taxon>Caldovatus</taxon>
    </lineage>
</organism>
<accession>A0A8J3ECK5</accession>
<keyword evidence="2" id="KW-1185">Reference proteome</keyword>
<dbReference type="EMBL" id="BMKS01000006">
    <property type="protein sequence ID" value="GGG36192.1"/>
    <property type="molecule type" value="Genomic_DNA"/>
</dbReference>
<dbReference type="RefSeq" id="WP_188900672.1">
    <property type="nucleotide sequence ID" value="NZ_BMKS01000006.1"/>
</dbReference>